<evidence type="ECO:0000256" key="3">
    <source>
        <dbReference type="ARBA" id="ARBA00022676"/>
    </source>
</evidence>
<dbReference type="Pfam" id="PF00156">
    <property type="entry name" value="Pribosyltran"/>
    <property type="match status" value="1"/>
</dbReference>
<dbReference type="GO" id="GO:0000287">
    <property type="term" value="F:magnesium ion binding"/>
    <property type="evidence" value="ECO:0007669"/>
    <property type="project" value="UniProtKB-UniRule"/>
</dbReference>
<dbReference type="GO" id="GO:0004588">
    <property type="term" value="F:orotate phosphoribosyltransferase activity"/>
    <property type="evidence" value="ECO:0007669"/>
    <property type="project" value="UniProtKB-UniRule"/>
</dbReference>
<dbReference type="NCBIfam" id="TIGR01367">
    <property type="entry name" value="pyrE_Therm"/>
    <property type="match status" value="1"/>
</dbReference>
<comment type="similarity">
    <text evidence="7">Belongs to the purine/pyrimidine phosphoribosyltransferase family. PyrE subfamily.</text>
</comment>
<evidence type="ECO:0000256" key="6">
    <source>
        <dbReference type="ARBA" id="ARBA00022975"/>
    </source>
</evidence>
<dbReference type="GO" id="GO:0044205">
    <property type="term" value="P:'de novo' UMP biosynthetic process"/>
    <property type="evidence" value="ECO:0007669"/>
    <property type="project" value="UniProtKB-UniRule"/>
</dbReference>
<dbReference type="Proteomes" id="UP000295066">
    <property type="component" value="Unassembled WGS sequence"/>
</dbReference>
<dbReference type="InterPro" id="IPR000836">
    <property type="entry name" value="PRTase_dom"/>
</dbReference>
<keyword evidence="10" id="KW-1185">Reference proteome</keyword>
<evidence type="ECO:0000256" key="2">
    <source>
        <dbReference type="ARBA" id="ARBA00011971"/>
    </source>
</evidence>
<comment type="caution">
    <text evidence="7">Lacks conserved residue(s) required for the propagation of feature annotation.</text>
</comment>
<dbReference type="InterPro" id="IPR006273">
    <property type="entry name" value="Orotate_PRibTrfase_bac"/>
</dbReference>
<evidence type="ECO:0000259" key="8">
    <source>
        <dbReference type="Pfam" id="PF00156"/>
    </source>
</evidence>
<keyword evidence="4 7" id="KW-0808">Transferase</keyword>
<feature type="domain" description="Phosphoribosyltransferase" evidence="8">
    <location>
        <begin position="48"/>
        <end position="148"/>
    </location>
</feature>
<accession>A0A4R8MG68</accession>
<dbReference type="SUPFAM" id="SSF53271">
    <property type="entry name" value="PRTase-like"/>
    <property type="match status" value="1"/>
</dbReference>
<comment type="catalytic activity">
    <reaction evidence="7">
        <text>orotidine 5'-phosphate + diphosphate = orotate + 5-phospho-alpha-D-ribose 1-diphosphate</text>
        <dbReference type="Rhea" id="RHEA:10380"/>
        <dbReference type="ChEBI" id="CHEBI:30839"/>
        <dbReference type="ChEBI" id="CHEBI:33019"/>
        <dbReference type="ChEBI" id="CHEBI:57538"/>
        <dbReference type="ChEBI" id="CHEBI:58017"/>
        <dbReference type="EC" id="2.4.2.10"/>
    </reaction>
</comment>
<keyword evidence="5 7" id="KW-0460">Magnesium</keyword>
<dbReference type="UniPathway" id="UPA00070">
    <property type="reaction ID" value="UER00119"/>
</dbReference>
<dbReference type="InterPro" id="IPR023031">
    <property type="entry name" value="OPRT"/>
</dbReference>
<feature type="binding site" evidence="7">
    <location>
        <position position="116"/>
    </location>
    <ligand>
        <name>orotate</name>
        <dbReference type="ChEBI" id="CHEBI:30839"/>
    </ligand>
</feature>
<evidence type="ECO:0000313" key="10">
    <source>
        <dbReference type="Proteomes" id="UP000295066"/>
    </source>
</evidence>
<feature type="binding site" evidence="7">
    <location>
        <position position="90"/>
    </location>
    <ligand>
        <name>5-phospho-alpha-D-ribose 1-diphosphate</name>
        <dbReference type="ChEBI" id="CHEBI:58017"/>
        <note>ligand shared between dimeric partners</note>
    </ligand>
</feature>
<keyword evidence="3 7" id="KW-0328">Glycosyltransferase</keyword>
<dbReference type="PANTHER" id="PTHR19278:SF9">
    <property type="entry name" value="URIDINE 5'-MONOPHOSPHATE SYNTHASE"/>
    <property type="match status" value="1"/>
</dbReference>
<proteinExistence type="inferred from homology"/>
<dbReference type="EMBL" id="SORI01000001">
    <property type="protein sequence ID" value="TDY64939.1"/>
    <property type="molecule type" value="Genomic_DNA"/>
</dbReference>
<feature type="binding site" evidence="7">
    <location>
        <position position="144"/>
    </location>
    <ligand>
        <name>orotate</name>
        <dbReference type="ChEBI" id="CHEBI:30839"/>
    </ligand>
</feature>
<dbReference type="CDD" id="cd06223">
    <property type="entry name" value="PRTases_typeI"/>
    <property type="match status" value="1"/>
</dbReference>
<dbReference type="InterPro" id="IPR029057">
    <property type="entry name" value="PRTase-like"/>
</dbReference>
<comment type="cofactor">
    <cofactor evidence="7">
        <name>Mg(2+)</name>
        <dbReference type="ChEBI" id="CHEBI:18420"/>
    </cofactor>
</comment>
<evidence type="ECO:0000256" key="4">
    <source>
        <dbReference type="ARBA" id="ARBA00022679"/>
    </source>
</evidence>
<evidence type="ECO:0000256" key="5">
    <source>
        <dbReference type="ARBA" id="ARBA00022842"/>
    </source>
</evidence>
<sequence>MLEQLKEMMKESGAHLEGHFLLTSGNHSSDYMQCALLLRFPRYAAFAGEALAEKIAKYSPDIIASPALGGLIIGHETAKALDVPFIFCERQDGAMTLRRFPFPEGKRVVVIEDVVTTGVSSGEVGAVLAAGGAEWVGTGAVIDRSGGKSSLPSAPESLWKVDFPLWKPGECPLCARGIPLVKPGSRPKIS</sequence>
<dbReference type="PANTHER" id="PTHR19278">
    <property type="entry name" value="OROTATE PHOSPHORIBOSYLTRANSFERASE"/>
    <property type="match status" value="1"/>
</dbReference>
<protein>
    <recommendedName>
        <fullName evidence="2 7">Orotate phosphoribosyltransferase</fullName>
        <shortName evidence="7">OPRT</shortName>
        <shortName evidence="7">OPRTase</shortName>
        <ecNumber evidence="2 7">2.4.2.10</ecNumber>
    </recommendedName>
</protein>
<evidence type="ECO:0000256" key="7">
    <source>
        <dbReference type="HAMAP-Rule" id="MF_01208"/>
    </source>
</evidence>
<evidence type="ECO:0000313" key="9">
    <source>
        <dbReference type="EMBL" id="TDY64939.1"/>
    </source>
</evidence>
<keyword evidence="6 7" id="KW-0665">Pyrimidine biosynthesis</keyword>
<dbReference type="EC" id="2.4.2.10" evidence="2 7"/>
<comment type="caution">
    <text evidence="9">The sequence shown here is derived from an EMBL/GenBank/DDBJ whole genome shotgun (WGS) entry which is preliminary data.</text>
</comment>
<reference evidence="9 10" key="1">
    <citation type="submission" date="2019-03" db="EMBL/GenBank/DDBJ databases">
        <title>Genomic Encyclopedia of Type Strains, Phase IV (KMG-IV): sequencing the most valuable type-strain genomes for metagenomic binning, comparative biology and taxonomic classification.</title>
        <authorList>
            <person name="Goeker M."/>
        </authorList>
    </citation>
    <scope>NUCLEOTIDE SEQUENCE [LARGE SCALE GENOMIC DNA]</scope>
    <source>
        <strain evidence="9 10">DSM 25964</strain>
    </source>
</reference>
<comment type="subunit">
    <text evidence="7">Homodimer.</text>
</comment>
<evidence type="ECO:0000256" key="1">
    <source>
        <dbReference type="ARBA" id="ARBA00004889"/>
    </source>
</evidence>
<dbReference type="OrthoDB" id="9783570at2"/>
<gene>
    <name evidence="7" type="primary">pyrE</name>
    <name evidence="9" type="ORF">C8D99_10185</name>
</gene>
<name>A0A4R8MG68_9BACT</name>
<feature type="binding site" description="in other chain" evidence="7">
    <location>
        <begin position="112"/>
        <end position="120"/>
    </location>
    <ligand>
        <name>5-phospho-alpha-D-ribose 1-diphosphate</name>
        <dbReference type="ChEBI" id="CHEBI:58017"/>
        <note>ligand shared between dimeric partners</note>
    </ligand>
</feature>
<comment type="pathway">
    <text evidence="1 7">Pyrimidine metabolism; UMP biosynthesis via de novo pathway; UMP from orotate: step 1/2.</text>
</comment>
<dbReference type="RefSeq" id="WP_133955215.1">
    <property type="nucleotide sequence ID" value="NZ_SORI01000001.1"/>
</dbReference>
<dbReference type="HAMAP" id="MF_01208">
    <property type="entry name" value="PyrE"/>
    <property type="match status" value="1"/>
</dbReference>
<organism evidence="9 10">
    <name type="scientific">Aminivibrio pyruvatiphilus</name>
    <dbReference type="NCBI Taxonomy" id="1005740"/>
    <lineage>
        <taxon>Bacteria</taxon>
        <taxon>Thermotogati</taxon>
        <taxon>Synergistota</taxon>
        <taxon>Synergistia</taxon>
        <taxon>Synergistales</taxon>
        <taxon>Aminobacteriaceae</taxon>
        <taxon>Aminivibrio</taxon>
    </lineage>
</organism>
<dbReference type="Gene3D" id="3.40.50.2020">
    <property type="match status" value="1"/>
</dbReference>
<dbReference type="AlphaFoldDB" id="A0A4R8MG68"/>
<comment type="function">
    <text evidence="7">Catalyzes the transfer of a ribosyl phosphate group from 5-phosphoribose 1-diphosphate to orotate, leading to the formation of orotidine monophosphate (OMP).</text>
</comment>
<dbReference type="GO" id="GO:0019856">
    <property type="term" value="P:pyrimidine nucleobase biosynthetic process"/>
    <property type="evidence" value="ECO:0007669"/>
    <property type="project" value="InterPro"/>
</dbReference>